<dbReference type="PANTHER" id="PTHR42879:SF6">
    <property type="entry name" value="NADPH-DEPENDENT REDUCTASE BACG"/>
    <property type="match status" value="1"/>
</dbReference>
<name>A0ABW0YIX1_9BACI</name>
<evidence type="ECO:0000256" key="2">
    <source>
        <dbReference type="SAM" id="MobiDB-lite"/>
    </source>
</evidence>
<feature type="compositionally biased region" description="Basic and acidic residues" evidence="2">
    <location>
        <begin position="196"/>
        <end position="216"/>
    </location>
</feature>
<protein>
    <submittedName>
        <fullName evidence="3">SDR family oxidoreductase</fullName>
    </submittedName>
</protein>
<sequence>MDLGLKDKGVVVIASSKGLGKASARQFSLEGASVMLSGRHEETLQKAAEEISSETGNKVYWKVCDLHKEDDIHSLISEAKEKLGRLDVLVNNSGGPTAGTFESLSDEDWKSAFELTLLSFTRAIRSALPHLKENGGRIVNIASSSVKQPIENLMLSNTYRLGVMGMAKTLSKELAGDGILINTVGPGRIATDRTEELDKKKAEKRGLDVSEVRSESEGNIPLGRYGDPEEFAKVIAFLGSGANSYVTGQTIVVDGGMTQAF</sequence>
<evidence type="ECO:0000256" key="1">
    <source>
        <dbReference type="ARBA" id="ARBA00006484"/>
    </source>
</evidence>
<proteinExistence type="inferred from homology"/>
<keyword evidence="4" id="KW-1185">Reference proteome</keyword>
<evidence type="ECO:0000313" key="4">
    <source>
        <dbReference type="Proteomes" id="UP001596142"/>
    </source>
</evidence>
<dbReference type="PANTHER" id="PTHR42879">
    <property type="entry name" value="3-OXOACYL-(ACYL-CARRIER-PROTEIN) REDUCTASE"/>
    <property type="match status" value="1"/>
</dbReference>
<accession>A0ABW0YIX1</accession>
<gene>
    <name evidence="3" type="ORF">ACFPU1_00830</name>
</gene>
<dbReference type="InterPro" id="IPR002347">
    <property type="entry name" value="SDR_fam"/>
</dbReference>
<comment type="similarity">
    <text evidence="1">Belongs to the short-chain dehydrogenases/reductases (SDR) family.</text>
</comment>
<dbReference type="InterPro" id="IPR036291">
    <property type="entry name" value="NAD(P)-bd_dom_sf"/>
</dbReference>
<dbReference type="SUPFAM" id="SSF51735">
    <property type="entry name" value="NAD(P)-binding Rossmann-fold domains"/>
    <property type="match status" value="1"/>
</dbReference>
<dbReference type="Pfam" id="PF13561">
    <property type="entry name" value="adh_short_C2"/>
    <property type="match status" value="1"/>
</dbReference>
<dbReference type="RefSeq" id="WP_385937371.1">
    <property type="nucleotide sequence ID" value="NZ_JBHSOZ010000002.1"/>
</dbReference>
<dbReference type="Gene3D" id="3.40.50.720">
    <property type="entry name" value="NAD(P)-binding Rossmann-like Domain"/>
    <property type="match status" value="1"/>
</dbReference>
<organism evidence="3 4">
    <name type="scientific">Thalassorhabdus alkalitolerans</name>
    <dbReference type="NCBI Taxonomy" id="2282697"/>
    <lineage>
        <taxon>Bacteria</taxon>
        <taxon>Bacillati</taxon>
        <taxon>Bacillota</taxon>
        <taxon>Bacilli</taxon>
        <taxon>Bacillales</taxon>
        <taxon>Bacillaceae</taxon>
        <taxon>Thalassorhabdus</taxon>
    </lineage>
</organism>
<dbReference type="InterPro" id="IPR050259">
    <property type="entry name" value="SDR"/>
</dbReference>
<dbReference type="CDD" id="cd05344">
    <property type="entry name" value="BKR_like_SDR_like"/>
    <property type="match status" value="1"/>
</dbReference>
<dbReference type="Proteomes" id="UP001596142">
    <property type="component" value="Unassembled WGS sequence"/>
</dbReference>
<feature type="region of interest" description="Disordered" evidence="2">
    <location>
        <begin position="196"/>
        <end position="221"/>
    </location>
</feature>
<evidence type="ECO:0000313" key="3">
    <source>
        <dbReference type="EMBL" id="MFC5711317.1"/>
    </source>
</evidence>
<dbReference type="PRINTS" id="PR00080">
    <property type="entry name" value="SDRFAMILY"/>
</dbReference>
<reference evidence="4" key="1">
    <citation type="journal article" date="2019" name="Int. J. Syst. Evol. Microbiol.">
        <title>The Global Catalogue of Microorganisms (GCM) 10K type strain sequencing project: providing services to taxonomists for standard genome sequencing and annotation.</title>
        <authorList>
            <consortium name="The Broad Institute Genomics Platform"/>
            <consortium name="The Broad Institute Genome Sequencing Center for Infectious Disease"/>
            <person name="Wu L."/>
            <person name="Ma J."/>
        </authorList>
    </citation>
    <scope>NUCLEOTIDE SEQUENCE [LARGE SCALE GENOMIC DNA]</scope>
    <source>
        <strain evidence="4">CECT 7184</strain>
    </source>
</reference>
<dbReference type="EMBL" id="JBHSOZ010000002">
    <property type="protein sequence ID" value="MFC5711317.1"/>
    <property type="molecule type" value="Genomic_DNA"/>
</dbReference>
<comment type="caution">
    <text evidence="3">The sequence shown here is derived from an EMBL/GenBank/DDBJ whole genome shotgun (WGS) entry which is preliminary data.</text>
</comment>
<dbReference type="PRINTS" id="PR00081">
    <property type="entry name" value="GDHRDH"/>
</dbReference>